<dbReference type="EMBL" id="ML119111">
    <property type="protein sequence ID" value="RPB15777.1"/>
    <property type="molecule type" value="Genomic_DNA"/>
</dbReference>
<protein>
    <submittedName>
        <fullName evidence="1">Uncharacterized protein</fullName>
    </submittedName>
</protein>
<keyword evidence="2" id="KW-1185">Reference proteome</keyword>
<gene>
    <name evidence="1" type="ORF">P167DRAFT_532725</name>
</gene>
<dbReference type="AlphaFoldDB" id="A0A3N4KZ19"/>
<evidence type="ECO:0000313" key="1">
    <source>
        <dbReference type="EMBL" id="RPB15777.1"/>
    </source>
</evidence>
<sequence>MKLEILNPIMNQPPQSFLRMGLILSITKRHDVPLLTNIGILLLPPSFNVSPFNPLIP</sequence>
<name>A0A3N4KZ19_9PEZI</name>
<accession>A0A3N4KZ19</accession>
<proteinExistence type="predicted"/>
<evidence type="ECO:0000313" key="2">
    <source>
        <dbReference type="Proteomes" id="UP000277580"/>
    </source>
</evidence>
<organism evidence="1 2">
    <name type="scientific">Morchella conica CCBAS932</name>
    <dbReference type="NCBI Taxonomy" id="1392247"/>
    <lineage>
        <taxon>Eukaryota</taxon>
        <taxon>Fungi</taxon>
        <taxon>Dikarya</taxon>
        <taxon>Ascomycota</taxon>
        <taxon>Pezizomycotina</taxon>
        <taxon>Pezizomycetes</taxon>
        <taxon>Pezizales</taxon>
        <taxon>Morchellaceae</taxon>
        <taxon>Morchella</taxon>
    </lineage>
</organism>
<dbReference type="InParanoid" id="A0A3N4KZ19"/>
<reference evidence="1 2" key="1">
    <citation type="journal article" date="2018" name="Nat. Ecol. Evol.">
        <title>Pezizomycetes genomes reveal the molecular basis of ectomycorrhizal truffle lifestyle.</title>
        <authorList>
            <person name="Murat C."/>
            <person name="Payen T."/>
            <person name="Noel B."/>
            <person name="Kuo A."/>
            <person name="Morin E."/>
            <person name="Chen J."/>
            <person name="Kohler A."/>
            <person name="Krizsan K."/>
            <person name="Balestrini R."/>
            <person name="Da Silva C."/>
            <person name="Montanini B."/>
            <person name="Hainaut M."/>
            <person name="Levati E."/>
            <person name="Barry K.W."/>
            <person name="Belfiori B."/>
            <person name="Cichocki N."/>
            <person name="Clum A."/>
            <person name="Dockter R.B."/>
            <person name="Fauchery L."/>
            <person name="Guy J."/>
            <person name="Iotti M."/>
            <person name="Le Tacon F."/>
            <person name="Lindquist E.A."/>
            <person name="Lipzen A."/>
            <person name="Malagnac F."/>
            <person name="Mello A."/>
            <person name="Molinier V."/>
            <person name="Miyauchi S."/>
            <person name="Poulain J."/>
            <person name="Riccioni C."/>
            <person name="Rubini A."/>
            <person name="Sitrit Y."/>
            <person name="Splivallo R."/>
            <person name="Traeger S."/>
            <person name="Wang M."/>
            <person name="Zifcakova L."/>
            <person name="Wipf D."/>
            <person name="Zambonelli A."/>
            <person name="Paolocci F."/>
            <person name="Nowrousian M."/>
            <person name="Ottonello S."/>
            <person name="Baldrian P."/>
            <person name="Spatafora J.W."/>
            <person name="Henrissat B."/>
            <person name="Nagy L.G."/>
            <person name="Aury J.M."/>
            <person name="Wincker P."/>
            <person name="Grigoriev I.V."/>
            <person name="Bonfante P."/>
            <person name="Martin F.M."/>
        </authorList>
    </citation>
    <scope>NUCLEOTIDE SEQUENCE [LARGE SCALE GENOMIC DNA]</scope>
    <source>
        <strain evidence="1 2">CCBAS932</strain>
    </source>
</reference>
<dbReference type="Proteomes" id="UP000277580">
    <property type="component" value="Unassembled WGS sequence"/>
</dbReference>